<comment type="similarity">
    <text evidence="2 8">Belongs to the 4-toluene sulfonate uptake permease (TSUP) (TC 2.A.102) family.</text>
</comment>
<dbReference type="PANTHER" id="PTHR30269">
    <property type="entry name" value="TRANSMEMBRANE PROTEIN YFCA"/>
    <property type="match status" value="1"/>
</dbReference>
<evidence type="ECO:0000256" key="6">
    <source>
        <dbReference type="ARBA" id="ARBA00022989"/>
    </source>
</evidence>
<evidence type="ECO:0000256" key="7">
    <source>
        <dbReference type="ARBA" id="ARBA00023136"/>
    </source>
</evidence>
<organism evidence="9 10">
    <name type="scientific">Undibacterium aquatile</name>
    <dbReference type="NCBI Taxonomy" id="1537398"/>
    <lineage>
        <taxon>Bacteria</taxon>
        <taxon>Pseudomonadati</taxon>
        <taxon>Pseudomonadota</taxon>
        <taxon>Betaproteobacteria</taxon>
        <taxon>Burkholderiales</taxon>
        <taxon>Oxalobacteraceae</taxon>
        <taxon>Undibacterium</taxon>
    </lineage>
</organism>
<keyword evidence="4 8" id="KW-1003">Cell membrane</keyword>
<accession>A0ABR6XB26</accession>
<dbReference type="PANTHER" id="PTHR30269:SF0">
    <property type="entry name" value="MEMBRANE TRANSPORTER PROTEIN YFCA-RELATED"/>
    <property type="match status" value="1"/>
</dbReference>
<gene>
    <name evidence="9" type="ORF">H8K26_00515</name>
</gene>
<feature type="transmembrane region" description="Helical" evidence="8">
    <location>
        <begin position="136"/>
        <end position="165"/>
    </location>
</feature>
<keyword evidence="10" id="KW-1185">Reference proteome</keyword>
<feature type="transmembrane region" description="Helical" evidence="8">
    <location>
        <begin position="230"/>
        <end position="248"/>
    </location>
</feature>
<evidence type="ECO:0000313" key="10">
    <source>
        <dbReference type="Proteomes" id="UP000637632"/>
    </source>
</evidence>
<feature type="transmembrane region" description="Helical" evidence="8">
    <location>
        <begin position="177"/>
        <end position="194"/>
    </location>
</feature>
<dbReference type="InterPro" id="IPR052017">
    <property type="entry name" value="TSUP"/>
</dbReference>
<sequence length="253" mass="27223">MMDMLLLGLAAFFAGFVDSIVGGGGLVQVPALFSFFPGTPPATLLGTNKFAGVWGTTVAARNYLRQVKVRWAMLVPAAAMAFLFSFGGAYLVTHIPPTHLRKALPFVLVAVAIYTFKKKDFGSADRPLFSGNKEIWLAMLVGAGIGFYDGFFGPGTGSFFMFLFVRFFGYDFLRASAVAKVLNVACNAAALSWFGFSGHVLWMLGGLMAVCGIGGSLLGTHLAIKHGTGFVRKMFLFVVICLICKTSYDGFLR</sequence>
<dbReference type="InterPro" id="IPR002781">
    <property type="entry name" value="TM_pro_TauE-like"/>
</dbReference>
<keyword evidence="7 8" id="KW-0472">Membrane</keyword>
<comment type="subcellular location">
    <subcellularLocation>
        <location evidence="1 8">Cell membrane</location>
        <topology evidence="1 8">Multi-pass membrane protein</topology>
    </subcellularLocation>
</comment>
<feature type="transmembrane region" description="Helical" evidence="8">
    <location>
        <begin position="200"/>
        <end position="218"/>
    </location>
</feature>
<evidence type="ECO:0000256" key="4">
    <source>
        <dbReference type="ARBA" id="ARBA00022475"/>
    </source>
</evidence>
<feature type="transmembrane region" description="Helical" evidence="8">
    <location>
        <begin position="71"/>
        <end position="92"/>
    </location>
</feature>
<keyword evidence="5 8" id="KW-0812">Transmembrane</keyword>
<dbReference type="Pfam" id="PF01925">
    <property type="entry name" value="TauE"/>
    <property type="match status" value="1"/>
</dbReference>
<dbReference type="Proteomes" id="UP000637632">
    <property type="component" value="Unassembled WGS sequence"/>
</dbReference>
<evidence type="ECO:0000256" key="1">
    <source>
        <dbReference type="ARBA" id="ARBA00004651"/>
    </source>
</evidence>
<proteinExistence type="inferred from homology"/>
<protein>
    <recommendedName>
        <fullName evidence="8">Probable membrane transporter protein</fullName>
    </recommendedName>
</protein>
<evidence type="ECO:0000256" key="8">
    <source>
        <dbReference type="RuleBase" id="RU363041"/>
    </source>
</evidence>
<evidence type="ECO:0000256" key="5">
    <source>
        <dbReference type="ARBA" id="ARBA00022692"/>
    </source>
</evidence>
<dbReference type="EMBL" id="JACOFT010000001">
    <property type="protein sequence ID" value="MBC3809908.1"/>
    <property type="molecule type" value="Genomic_DNA"/>
</dbReference>
<reference evidence="9 10" key="1">
    <citation type="submission" date="2020-08" db="EMBL/GenBank/DDBJ databases">
        <title>Novel species isolated from subtropical streams in China.</title>
        <authorList>
            <person name="Lu H."/>
        </authorList>
    </citation>
    <scope>NUCLEOTIDE SEQUENCE [LARGE SCALE GENOMIC DNA]</scope>
    <source>
        <strain evidence="9 10">CCTCC AB 2015119</strain>
    </source>
</reference>
<evidence type="ECO:0000256" key="3">
    <source>
        <dbReference type="ARBA" id="ARBA00022448"/>
    </source>
</evidence>
<evidence type="ECO:0000313" key="9">
    <source>
        <dbReference type="EMBL" id="MBC3809908.1"/>
    </source>
</evidence>
<comment type="caution">
    <text evidence="9">The sequence shown here is derived from an EMBL/GenBank/DDBJ whole genome shotgun (WGS) entry which is preliminary data.</text>
</comment>
<keyword evidence="6 8" id="KW-1133">Transmembrane helix</keyword>
<name>A0ABR6XB26_9BURK</name>
<dbReference type="RefSeq" id="WP_186884097.1">
    <property type="nucleotide sequence ID" value="NZ_JACOFT010000001.1"/>
</dbReference>
<keyword evidence="3" id="KW-0813">Transport</keyword>
<evidence type="ECO:0000256" key="2">
    <source>
        <dbReference type="ARBA" id="ARBA00009142"/>
    </source>
</evidence>